<protein>
    <submittedName>
        <fullName evidence="1">DUF1685 family protein</fullName>
    </submittedName>
</protein>
<evidence type="ECO:0000313" key="1">
    <source>
        <dbReference type="EMBL" id="KAJ4703692.1"/>
    </source>
</evidence>
<name>A0ACC1WYH3_MELAZ</name>
<comment type="caution">
    <text evidence="1">The sequence shown here is derived from an EMBL/GenBank/DDBJ whole genome shotgun (WGS) entry which is preliminary data.</text>
</comment>
<reference evidence="1 2" key="1">
    <citation type="journal article" date="2023" name="Science">
        <title>Complex scaffold remodeling in plant triterpene biosynthesis.</title>
        <authorList>
            <person name="De La Pena R."/>
            <person name="Hodgson H."/>
            <person name="Liu J.C."/>
            <person name="Stephenson M.J."/>
            <person name="Martin A.C."/>
            <person name="Owen C."/>
            <person name="Harkess A."/>
            <person name="Leebens-Mack J."/>
            <person name="Jimenez L.E."/>
            <person name="Osbourn A."/>
            <person name="Sattely E.S."/>
        </authorList>
    </citation>
    <scope>NUCLEOTIDE SEQUENCE [LARGE SCALE GENOMIC DNA]</scope>
    <source>
        <strain evidence="2">cv. JPN11</strain>
        <tissue evidence="1">Leaf</tissue>
    </source>
</reference>
<dbReference type="EMBL" id="CM051406">
    <property type="protein sequence ID" value="KAJ4703692.1"/>
    <property type="molecule type" value="Genomic_DNA"/>
</dbReference>
<accession>A0ACC1WYH3</accession>
<dbReference type="Proteomes" id="UP001164539">
    <property type="component" value="Chromosome 13"/>
</dbReference>
<evidence type="ECO:0000313" key="2">
    <source>
        <dbReference type="Proteomes" id="UP001164539"/>
    </source>
</evidence>
<proteinExistence type="predicted"/>
<gene>
    <name evidence="1" type="ORF">OWV82_023558</name>
</gene>
<keyword evidence="2" id="KW-1185">Reference proteome</keyword>
<organism evidence="1 2">
    <name type="scientific">Melia azedarach</name>
    <name type="common">Chinaberry tree</name>
    <dbReference type="NCBI Taxonomy" id="155640"/>
    <lineage>
        <taxon>Eukaryota</taxon>
        <taxon>Viridiplantae</taxon>
        <taxon>Streptophyta</taxon>
        <taxon>Embryophyta</taxon>
        <taxon>Tracheophyta</taxon>
        <taxon>Spermatophyta</taxon>
        <taxon>Magnoliopsida</taxon>
        <taxon>eudicotyledons</taxon>
        <taxon>Gunneridae</taxon>
        <taxon>Pentapetalae</taxon>
        <taxon>rosids</taxon>
        <taxon>malvids</taxon>
        <taxon>Sapindales</taxon>
        <taxon>Meliaceae</taxon>
        <taxon>Melia</taxon>
    </lineage>
</organism>
<sequence>MDPEKIVELFDSCWFEMEILKKQSRTSSYSNSEANPDHQNEEKQAKPEISRIPTRHNRSMSAQMSSETSFNSFSLSPDSILSTPKIQTILSGKEITEVEDQPTQAHVEDHVSKKTAARTRRRKRNSESKSLSDLEFEELKGFMDLGFVFTEEDNKDSRLVEIVPGLQRLGKNTDDKIDSHIHDSAVSRPYLSEAWEVIERRRKENPVLMNWKIPALNKEMDMKDNLRWWAHNVAMSAVR</sequence>